<sequence length="84" mass="9182">MTAGTFLETLKTQEVCHNVKRGGQSAWHPVFTEAPRRGRPRGCLWSDRACIKNGRETTYAFRENGEMARSVAQIGGTTAPAGVC</sequence>
<keyword evidence="2" id="KW-1185">Reference proteome</keyword>
<dbReference type="Proteomes" id="UP000006860">
    <property type="component" value="Chromosome"/>
</dbReference>
<protein>
    <submittedName>
        <fullName evidence="1">Uncharacterized protein</fullName>
    </submittedName>
</protein>
<organism evidence="1 2">
    <name type="scientific">Rubinisphaera brasiliensis (strain ATCC 49424 / DSM 5305 / JCM 21570 / IAM 15109 / NBRC 103401 / IFAM 1448)</name>
    <name type="common">Planctomyces brasiliensis</name>
    <dbReference type="NCBI Taxonomy" id="756272"/>
    <lineage>
        <taxon>Bacteria</taxon>
        <taxon>Pseudomonadati</taxon>
        <taxon>Planctomycetota</taxon>
        <taxon>Planctomycetia</taxon>
        <taxon>Planctomycetales</taxon>
        <taxon>Planctomycetaceae</taxon>
        <taxon>Rubinisphaera</taxon>
    </lineage>
</organism>
<reference evidence="2" key="1">
    <citation type="submission" date="2011-02" db="EMBL/GenBank/DDBJ databases">
        <title>The complete genome of Planctomyces brasiliensis DSM 5305.</title>
        <authorList>
            <person name="Lucas S."/>
            <person name="Copeland A."/>
            <person name="Lapidus A."/>
            <person name="Bruce D."/>
            <person name="Goodwin L."/>
            <person name="Pitluck S."/>
            <person name="Kyrpides N."/>
            <person name="Mavromatis K."/>
            <person name="Pagani I."/>
            <person name="Ivanova N."/>
            <person name="Ovchinnikova G."/>
            <person name="Lu M."/>
            <person name="Detter J.C."/>
            <person name="Han C."/>
            <person name="Land M."/>
            <person name="Hauser L."/>
            <person name="Markowitz V."/>
            <person name="Cheng J.-F."/>
            <person name="Hugenholtz P."/>
            <person name="Woyke T."/>
            <person name="Wu D."/>
            <person name="Tindall B."/>
            <person name="Pomrenke H.G."/>
            <person name="Brambilla E."/>
            <person name="Klenk H.-P."/>
            <person name="Eisen J.A."/>
        </authorList>
    </citation>
    <scope>NUCLEOTIDE SEQUENCE [LARGE SCALE GENOMIC DNA]</scope>
    <source>
        <strain evidence="2">ATCC 49424 / DSM 5305 / JCM 21570 / NBRC 103401 / IFAM 1448</strain>
    </source>
</reference>
<dbReference type="HOGENOM" id="CLU_2525475_0_0_0"/>
<evidence type="ECO:0000313" key="1">
    <source>
        <dbReference type="EMBL" id="ADY60855.1"/>
    </source>
</evidence>
<gene>
    <name evidence="1" type="ordered locus">Plabr_3258</name>
</gene>
<name>F0SK98_RUBBR</name>
<dbReference type="KEGG" id="pbs:Plabr_3258"/>
<dbReference type="AlphaFoldDB" id="F0SK98"/>
<proteinExistence type="predicted"/>
<dbReference type="EMBL" id="CP002546">
    <property type="protein sequence ID" value="ADY60855.1"/>
    <property type="molecule type" value="Genomic_DNA"/>
</dbReference>
<accession>F0SK98</accession>
<evidence type="ECO:0000313" key="2">
    <source>
        <dbReference type="Proteomes" id="UP000006860"/>
    </source>
</evidence>
<dbReference type="STRING" id="756272.Plabr_3258"/>